<dbReference type="RefSeq" id="WP_169457596.1">
    <property type="nucleotide sequence ID" value="NZ_CP051774.1"/>
</dbReference>
<evidence type="ECO:0000313" key="2">
    <source>
        <dbReference type="EMBL" id="QJE99110.1"/>
    </source>
</evidence>
<dbReference type="AlphaFoldDB" id="A0A858RSE2"/>
<evidence type="ECO:0000256" key="1">
    <source>
        <dbReference type="SAM" id="Phobius"/>
    </source>
</evidence>
<keyword evidence="1" id="KW-0472">Membrane</keyword>
<reference evidence="2 3" key="1">
    <citation type="submission" date="2020-04" db="EMBL/GenBank/DDBJ databases">
        <title>Luteolibacter sp. G-1-1-1 isolated from soil.</title>
        <authorList>
            <person name="Dahal R.H."/>
        </authorList>
    </citation>
    <scope>NUCLEOTIDE SEQUENCE [LARGE SCALE GENOMIC DNA]</scope>
    <source>
        <strain evidence="2 3">G-1-1-1</strain>
    </source>
</reference>
<sequence length="170" mass="19621">MTPRPLYRSLTFWSGIFLMSFIAWAWWKSLVTEFSYNSPRMELQNYAGYLSVSWLQPRVISHHIVSAPGLMMIIRQDFRIHPMPSPAFLHGQDKPGFPIVSLGQQLAEEDKPYFHATLQEAWAHQRRGNFLLLLPHWLLLLAAGVTWSGLLVWRARRHRGAGRAILTEAS</sequence>
<feature type="transmembrane region" description="Helical" evidence="1">
    <location>
        <begin position="7"/>
        <end position="27"/>
    </location>
</feature>
<organism evidence="2 3">
    <name type="scientific">Luteolibacter luteus</name>
    <dbReference type="NCBI Taxonomy" id="2728835"/>
    <lineage>
        <taxon>Bacteria</taxon>
        <taxon>Pseudomonadati</taxon>
        <taxon>Verrucomicrobiota</taxon>
        <taxon>Verrucomicrobiia</taxon>
        <taxon>Verrucomicrobiales</taxon>
        <taxon>Verrucomicrobiaceae</taxon>
        <taxon>Luteolibacter</taxon>
    </lineage>
</organism>
<keyword evidence="1" id="KW-0812">Transmembrane</keyword>
<protein>
    <submittedName>
        <fullName evidence="2">Uncharacterized protein</fullName>
    </submittedName>
</protein>
<evidence type="ECO:0000313" key="3">
    <source>
        <dbReference type="Proteomes" id="UP000501812"/>
    </source>
</evidence>
<name>A0A858RSE2_9BACT</name>
<accession>A0A858RSE2</accession>
<proteinExistence type="predicted"/>
<keyword evidence="1" id="KW-1133">Transmembrane helix</keyword>
<feature type="transmembrane region" description="Helical" evidence="1">
    <location>
        <begin position="134"/>
        <end position="153"/>
    </location>
</feature>
<dbReference type="KEGG" id="luo:HHL09_26135"/>
<gene>
    <name evidence="2" type="ORF">HHL09_26135</name>
</gene>
<keyword evidence="3" id="KW-1185">Reference proteome</keyword>
<dbReference type="EMBL" id="CP051774">
    <property type="protein sequence ID" value="QJE99110.1"/>
    <property type="molecule type" value="Genomic_DNA"/>
</dbReference>
<dbReference type="Proteomes" id="UP000501812">
    <property type="component" value="Chromosome"/>
</dbReference>